<evidence type="ECO:0000313" key="4">
    <source>
        <dbReference type="Proteomes" id="UP001521116"/>
    </source>
</evidence>
<keyword evidence="2" id="KW-0812">Transmembrane</keyword>
<dbReference type="EMBL" id="JAJVDC020000006">
    <property type="protein sequence ID" value="KAL1636495.1"/>
    <property type="molecule type" value="Genomic_DNA"/>
</dbReference>
<dbReference type="Proteomes" id="UP001521116">
    <property type="component" value="Unassembled WGS sequence"/>
</dbReference>
<evidence type="ECO:0008006" key="5">
    <source>
        <dbReference type="Google" id="ProtNLM"/>
    </source>
</evidence>
<feature type="transmembrane region" description="Helical" evidence="2">
    <location>
        <begin position="101"/>
        <end position="121"/>
    </location>
</feature>
<protein>
    <recommendedName>
        <fullName evidence="5">F-box domain-containing protein</fullName>
    </recommendedName>
</protein>
<feature type="compositionally biased region" description="Pro residues" evidence="1">
    <location>
        <begin position="57"/>
        <end position="68"/>
    </location>
</feature>
<dbReference type="PANTHER" id="PTHR42085">
    <property type="entry name" value="F-BOX DOMAIN-CONTAINING PROTEIN"/>
    <property type="match status" value="1"/>
</dbReference>
<proteinExistence type="predicted"/>
<evidence type="ECO:0000256" key="1">
    <source>
        <dbReference type="SAM" id="MobiDB-lite"/>
    </source>
</evidence>
<sequence length="662" mass="74916">MELSRASLPPKPPNPRTTTNPAAIGLPTSHPHFSTQPLATMARKPAKQGAKAGTKDPAPPATPPPPFSRAPELEPFLSTLDRERVYITHIDTQPAEFKKRIFAVPVLLNAGIAGLLLWRAWAALPVYWDMLLAALGNQTAHSVARSAATWAQLAGIAARRAAMFLADYVLVVVVGTWPLTFFAEAPGNPCRWRWAVGFRRREIYVRESRGWGAKELLGEETDGSGGEESPWFKTRVLPAIDKRYVREKTGYLMQNASWDLDFDAMVRAHKAVDNGEIEEGKFEKSVWVYGGEAVGWCVWEVHKLDHGAEDEGRKKIVAFKDRLTAMGKESLFFRWIELIQYESSLPGGFTPERQQDAVLKAKELFEKQGVDFEQFIKDLGGFEDMPGLENPSPFFRLPRELRDEIYALVFTDPAGLRYEYGTARLLGSTPHFFAFRRTCRQVRQESVDAAFAHNAIVFDNLAGRRIARPNYRKYFNRWDTEFSEEDPRDPARDQIAKPVVDRVQSFLSRVRSPAQRKLLRRFTVVELRPLEHLSALLDAFDAHGLPDVALTVVFVPSVVGTYQFNDKFSRALERLFIKRWFRGSRHAVTLQLDDGFEGLEDWIRTEFPTASNAPVQQALLRQVTDLRRLTGALNVLKEGSVVDGEGEDVMLEHMPTDFLLLH</sequence>
<accession>A0ABR3TAE1</accession>
<evidence type="ECO:0000313" key="3">
    <source>
        <dbReference type="EMBL" id="KAL1636495.1"/>
    </source>
</evidence>
<name>A0ABR3TAE1_9PEZI</name>
<dbReference type="InterPro" id="IPR038883">
    <property type="entry name" value="AN11006-like"/>
</dbReference>
<comment type="caution">
    <text evidence="3">The sequence shown here is derived from an EMBL/GenBank/DDBJ whole genome shotgun (WGS) entry which is preliminary data.</text>
</comment>
<feature type="region of interest" description="Disordered" evidence="1">
    <location>
        <begin position="1"/>
        <end position="72"/>
    </location>
</feature>
<keyword evidence="2" id="KW-1133">Transmembrane helix</keyword>
<reference evidence="3 4" key="1">
    <citation type="submission" date="2024-02" db="EMBL/GenBank/DDBJ databases">
        <title>De novo assembly and annotation of 12 fungi associated with fruit tree decline syndrome in Ontario, Canada.</title>
        <authorList>
            <person name="Sulman M."/>
            <person name="Ellouze W."/>
            <person name="Ilyukhin E."/>
        </authorList>
    </citation>
    <scope>NUCLEOTIDE SEQUENCE [LARGE SCALE GENOMIC DNA]</scope>
    <source>
        <strain evidence="3 4">M1-105</strain>
    </source>
</reference>
<gene>
    <name evidence="3" type="ORF">SLS56_001078</name>
</gene>
<dbReference type="PANTHER" id="PTHR42085:SF1">
    <property type="entry name" value="F-BOX DOMAIN-CONTAINING PROTEIN"/>
    <property type="match status" value="1"/>
</dbReference>
<organism evidence="3 4">
    <name type="scientific">Neofusicoccum ribis</name>
    <dbReference type="NCBI Taxonomy" id="45134"/>
    <lineage>
        <taxon>Eukaryota</taxon>
        <taxon>Fungi</taxon>
        <taxon>Dikarya</taxon>
        <taxon>Ascomycota</taxon>
        <taxon>Pezizomycotina</taxon>
        <taxon>Dothideomycetes</taxon>
        <taxon>Dothideomycetes incertae sedis</taxon>
        <taxon>Botryosphaeriales</taxon>
        <taxon>Botryosphaeriaceae</taxon>
        <taxon>Neofusicoccum</taxon>
    </lineage>
</organism>
<keyword evidence="2" id="KW-0472">Membrane</keyword>
<keyword evidence="4" id="KW-1185">Reference proteome</keyword>
<evidence type="ECO:0000256" key="2">
    <source>
        <dbReference type="SAM" id="Phobius"/>
    </source>
</evidence>